<name>A0A6J4HC49_9BACT</name>
<dbReference type="GO" id="GO:0006355">
    <property type="term" value="P:regulation of DNA-templated transcription"/>
    <property type="evidence" value="ECO:0007669"/>
    <property type="project" value="InterPro"/>
</dbReference>
<dbReference type="InterPro" id="IPR036388">
    <property type="entry name" value="WH-like_DNA-bd_sf"/>
</dbReference>
<keyword evidence="4 6" id="KW-0238">DNA-binding</keyword>
<evidence type="ECO:0000313" key="8">
    <source>
        <dbReference type="EMBL" id="CAA9219496.1"/>
    </source>
</evidence>
<gene>
    <name evidence="8" type="ORF">AVDCRST_MAG63-405</name>
</gene>
<dbReference type="InterPro" id="IPR001867">
    <property type="entry name" value="OmpR/PhoB-type_DNA-bd"/>
</dbReference>
<evidence type="ECO:0000256" key="6">
    <source>
        <dbReference type="PROSITE-ProRule" id="PRU01091"/>
    </source>
</evidence>
<dbReference type="GO" id="GO:0005829">
    <property type="term" value="C:cytosol"/>
    <property type="evidence" value="ECO:0007669"/>
    <property type="project" value="TreeGrafter"/>
</dbReference>
<dbReference type="CDD" id="cd00383">
    <property type="entry name" value="trans_reg_C"/>
    <property type="match status" value="1"/>
</dbReference>
<dbReference type="SMART" id="SM00862">
    <property type="entry name" value="Trans_reg_C"/>
    <property type="match status" value="1"/>
</dbReference>
<evidence type="ECO:0000256" key="1">
    <source>
        <dbReference type="ARBA" id="ARBA00022553"/>
    </source>
</evidence>
<dbReference type="GO" id="GO:0000156">
    <property type="term" value="F:phosphorelay response regulator activity"/>
    <property type="evidence" value="ECO:0007669"/>
    <property type="project" value="TreeGrafter"/>
</dbReference>
<evidence type="ECO:0000256" key="3">
    <source>
        <dbReference type="ARBA" id="ARBA00023015"/>
    </source>
</evidence>
<feature type="DNA-binding region" description="OmpR/PhoB-type" evidence="6">
    <location>
        <begin position="138"/>
        <end position="236"/>
    </location>
</feature>
<dbReference type="InterPro" id="IPR016032">
    <property type="entry name" value="Sig_transdc_resp-reg_C-effctor"/>
</dbReference>
<evidence type="ECO:0000259" key="7">
    <source>
        <dbReference type="PROSITE" id="PS51755"/>
    </source>
</evidence>
<evidence type="ECO:0000256" key="5">
    <source>
        <dbReference type="ARBA" id="ARBA00023163"/>
    </source>
</evidence>
<dbReference type="PANTHER" id="PTHR48111:SF1">
    <property type="entry name" value="TWO-COMPONENT RESPONSE REGULATOR ORR33"/>
    <property type="match status" value="1"/>
</dbReference>
<evidence type="ECO:0000256" key="4">
    <source>
        <dbReference type="ARBA" id="ARBA00023125"/>
    </source>
</evidence>
<keyword evidence="3" id="KW-0805">Transcription regulation</keyword>
<dbReference type="InterPro" id="IPR039420">
    <property type="entry name" value="WalR-like"/>
</dbReference>
<organism evidence="8">
    <name type="scientific">uncultured Armatimonadetes bacterium</name>
    <dbReference type="NCBI Taxonomy" id="157466"/>
    <lineage>
        <taxon>Bacteria</taxon>
        <taxon>Bacillati</taxon>
        <taxon>Armatimonadota</taxon>
        <taxon>environmental samples</taxon>
    </lineage>
</organism>
<dbReference type="PROSITE" id="PS51755">
    <property type="entry name" value="OMPR_PHOB"/>
    <property type="match status" value="1"/>
</dbReference>
<dbReference type="Gene3D" id="1.10.10.10">
    <property type="entry name" value="Winged helix-like DNA-binding domain superfamily/Winged helix DNA-binding domain"/>
    <property type="match status" value="1"/>
</dbReference>
<reference evidence="8" key="1">
    <citation type="submission" date="2020-02" db="EMBL/GenBank/DDBJ databases">
        <authorList>
            <person name="Meier V. D."/>
        </authorList>
    </citation>
    <scope>NUCLEOTIDE SEQUENCE</scope>
    <source>
        <strain evidence="8">AVDCRST_MAG63</strain>
    </source>
</reference>
<dbReference type="PANTHER" id="PTHR48111">
    <property type="entry name" value="REGULATOR OF RPOS"/>
    <property type="match status" value="1"/>
</dbReference>
<evidence type="ECO:0000256" key="2">
    <source>
        <dbReference type="ARBA" id="ARBA00023012"/>
    </source>
</evidence>
<accession>A0A6J4HC49</accession>
<proteinExistence type="predicted"/>
<protein>
    <recommendedName>
        <fullName evidence="7">OmpR/PhoB-type domain-containing protein</fullName>
    </recommendedName>
</protein>
<dbReference type="Pfam" id="PF00486">
    <property type="entry name" value="Trans_reg_C"/>
    <property type="match status" value="1"/>
</dbReference>
<dbReference type="EMBL" id="CADCTO010000052">
    <property type="protein sequence ID" value="CAA9219496.1"/>
    <property type="molecule type" value="Genomic_DNA"/>
</dbReference>
<dbReference type="GO" id="GO:0000976">
    <property type="term" value="F:transcription cis-regulatory region binding"/>
    <property type="evidence" value="ECO:0007669"/>
    <property type="project" value="TreeGrafter"/>
</dbReference>
<feature type="domain" description="OmpR/PhoB-type" evidence="7">
    <location>
        <begin position="138"/>
        <end position="236"/>
    </location>
</feature>
<keyword evidence="2" id="KW-0902">Two-component regulatory system</keyword>
<dbReference type="AlphaFoldDB" id="A0A6J4HC49"/>
<keyword evidence="1" id="KW-0597">Phosphoprotein</keyword>
<dbReference type="GO" id="GO:0032993">
    <property type="term" value="C:protein-DNA complex"/>
    <property type="evidence" value="ECO:0007669"/>
    <property type="project" value="TreeGrafter"/>
</dbReference>
<sequence length="239" mass="26462">MQNVLVVAPTPEGGPLASLGRVLAAEGYAVARAVLDGCPEDAVFLCRAFAGRPPDVLLIDVSSAPDCLPLRHVGRLLRHAWGEDAPTPLRLALLASRHLPQPDWPAFVDDFLLPPYTPGEALARITLLLFRKRHLRSADTLTFPGVTLDLTGGRAADNAGRPLPLTPREFELLRFLLHHRGKFFARDRLLDLVWGLDFEGGERTVDIHVRRLRAKLPPETADLLETRRGVGYGFRIVER</sequence>
<keyword evidence="5" id="KW-0804">Transcription</keyword>
<dbReference type="SUPFAM" id="SSF46894">
    <property type="entry name" value="C-terminal effector domain of the bipartite response regulators"/>
    <property type="match status" value="1"/>
</dbReference>